<keyword evidence="5" id="KW-1185">Reference proteome</keyword>
<dbReference type="GO" id="GO:0005829">
    <property type="term" value="C:cytosol"/>
    <property type="evidence" value="ECO:0007669"/>
    <property type="project" value="TreeGrafter"/>
</dbReference>
<dbReference type="PROSITE" id="PS50030">
    <property type="entry name" value="UBA"/>
    <property type="match status" value="1"/>
</dbReference>
<dbReference type="SUPFAM" id="SSF54236">
    <property type="entry name" value="Ubiquitin-like"/>
    <property type="match status" value="1"/>
</dbReference>
<organism evidence="4 5">
    <name type="scientific">Zopfia rhizophila CBS 207.26</name>
    <dbReference type="NCBI Taxonomy" id="1314779"/>
    <lineage>
        <taxon>Eukaryota</taxon>
        <taxon>Fungi</taxon>
        <taxon>Dikarya</taxon>
        <taxon>Ascomycota</taxon>
        <taxon>Pezizomycotina</taxon>
        <taxon>Dothideomycetes</taxon>
        <taxon>Dothideomycetes incertae sedis</taxon>
        <taxon>Zopfiaceae</taxon>
        <taxon>Zopfia</taxon>
    </lineage>
</organism>
<dbReference type="Pfam" id="PF00627">
    <property type="entry name" value="UBA"/>
    <property type="match status" value="1"/>
</dbReference>
<feature type="region of interest" description="Disordered" evidence="1">
    <location>
        <begin position="403"/>
        <end position="469"/>
    </location>
</feature>
<dbReference type="Gene3D" id="3.10.20.90">
    <property type="entry name" value="Phosphatidylinositol 3-kinase Catalytic Subunit, Chain A, domain 1"/>
    <property type="match status" value="1"/>
</dbReference>
<feature type="region of interest" description="Disordered" evidence="1">
    <location>
        <begin position="304"/>
        <end position="377"/>
    </location>
</feature>
<feature type="domain" description="Ubiquitin-like" evidence="3">
    <location>
        <begin position="14"/>
        <end position="85"/>
    </location>
</feature>
<dbReference type="GO" id="GO:0031593">
    <property type="term" value="F:polyubiquitin modification-dependent protein binding"/>
    <property type="evidence" value="ECO:0007669"/>
    <property type="project" value="TreeGrafter"/>
</dbReference>
<dbReference type="Proteomes" id="UP000800200">
    <property type="component" value="Unassembled WGS sequence"/>
</dbReference>
<dbReference type="CDD" id="cd14324">
    <property type="entry name" value="UBA_Dsk2p_like"/>
    <property type="match status" value="1"/>
</dbReference>
<feature type="region of interest" description="Disordered" evidence="1">
    <location>
        <begin position="89"/>
        <end position="122"/>
    </location>
</feature>
<evidence type="ECO:0008006" key="6">
    <source>
        <dbReference type="Google" id="ProtNLM"/>
    </source>
</evidence>
<feature type="compositionally biased region" description="Low complexity" evidence="1">
    <location>
        <begin position="100"/>
        <end position="110"/>
    </location>
</feature>
<protein>
    <recommendedName>
        <fullName evidence="6">Ubiquitin-domain-containing protein</fullName>
    </recommendedName>
</protein>
<feature type="compositionally biased region" description="Low complexity" evidence="1">
    <location>
        <begin position="418"/>
        <end position="435"/>
    </location>
</feature>
<dbReference type="InterPro" id="IPR029071">
    <property type="entry name" value="Ubiquitin-like_domsf"/>
</dbReference>
<evidence type="ECO:0000313" key="5">
    <source>
        <dbReference type="Proteomes" id="UP000800200"/>
    </source>
</evidence>
<dbReference type="OrthoDB" id="267397at2759"/>
<gene>
    <name evidence="4" type="ORF">K469DRAFT_602507</name>
</gene>
<dbReference type="Pfam" id="PF00240">
    <property type="entry name" value="ubiquitin"/>
    <property type="match status" value="1"/>
</dbReference>
<feature type="compositionally biased region" description="Low complexity" evidence="1">
    <location>
        <begin position="245"/>
        <end position="274"/>
    </location>
</feature>
<evidence type="ECO:0000259" key="2">
    <source>
        <dbReference type="PROSITE" id="PS50030"/>
    </source>
</evidence>
<dbReference type="SMART" id="SM00165">
    <property type="entry name" value="UBA"/>
    <property type="match status" value="1"/>
</dbReference>
<feature type="domain" description="UBA" evidence="2">
    <location>
        <begin position="468"/>
        <end position="509"/>
    </location>
</feature>
<dbReference type="InterPro" id="IPR009060">
    <property type="entry name" value="UBA-like_sf"/>
</dbReference>
<dbReference type="SMART" id="SM00213">
    <property type="entry name" value="UBQ"/>
    <property type="match status" value="1"/>
</dbReference>
<dbReference type="PANTHER" id="PTHR10677">
    <property type="entry name" value="UBIQUILIN"/>
    <property type="match status" value="1"/>
</dbReference>
<dbReference type="InterPro" id="IPR015940">
    <property type="entry name" value="UBA"/>
</dbReference>
<reference evidence="4" key="1">
    <citation type="journal article" date="2020" name="Stud. Mycol.">
        <title>101 Dothideomycetes genomes: a test case for predicting lifestyles and emergence of pathogens.</title>
        <authorList>
            <person name="Haridas S."/>
            <person name="Albert R."/>
            <person name="Binder M."/>
            <person name="Bloem J."/>
            <person name="Labutti K."/>
            <person name="Salamov A."/>
            <person name="Andreopoulos B."/>
            <person name="Baker S."/>
            <person name="Barry K."/>
            <person name="Bills G."/>
            <person name="Bluhm B."/>
            <person name="Cannon C."/>
            <person name="Castanera R."/>
            <person name="Culley D."/>
            <person name="Daum C."/>
            <person name="Ezra D."/>
            <person name="Gonzalez J."/>
            <person name="Henrissat B."/>
            <person name="Kuo A."/>
            <person name="Liang C."/>
            <person name="Lipzen A."/>
            <person name="Lutzoni F."/>
            <person name="Magnuson J."/>
            <person name="Mondo S."/>
            <person name="Nolan M."/>
            <person name="Ohm R."/>
            <person name="Pangilinan J."/>
            <person name="Park H.-J."/>
            <person name="Ramirez L."/>
            <person name="Alfaro M."/>
            <person name="Sun H."/>
            <person name="Tritt A."/>
            <person name="Yoshinaga Y."/>
            <person name="Zwiers L.-H."/>
            <person name="Turgeon B."/>
            <person name="Goodwin S."/>
            <person name="Spatafora J."/>
            <person name="Crous P."/>
            <person name="Grigoriev I."/>
        </authorList>
    </citation>
    <scope>NUCLEOTIDE SEQUENCE</scope>
    <source>
        <strain evidence="4">CBS 207.26</strain>
    </source>
</reference>
<dbReference type="PANTHER" id="PTHR10677:SF3">
    <property type="entry name" value="FI07626P-RELATED"/>
    <property type="match status" value="1"/>
</dbReference>
<dbReference type="GO" id="GO:0006511">
    <property type="term" value="P:ubiquitin-dependent protein catabolic process"/>
    <property type="evidence" value="ECO:0007669"/>
    <property type="project" value="TreeGrafter"/>
</dbReference>
<feature type="compositionally biased region" description="Low complexity" evidence="1">
    <location>
        <begin position="338"/>
        <end position="351"/>
    </location>
</feature>
<dbReference type="PROSITE" id="PS50053">
    <property type="entry name" value="UBIQUITIN_2"/>
    <property type="match status" value="1"/>
</dbReference>
<feature type="region of interest" description="Disordered" evidence="1">
    <location>
        <begin position="228"/>
        <end position="281"/>
    </location>
</feature>
<dbReference type="CDD" id="cd16106">
    <property type="entry name" value="Ubl_Dsk2p_like"/>
    <property type="match status" value="1"/>
</dbReference>
<sequence length="509" mass="52732">MADDAAASTEDAQVTFNIKSGNDQKYVITVPAIMTVADLKAKLSTSEYADLPIERQRLIYSGRVLKDPDTLASAKIKDGHTVHLVKGAASNARQNPVNQGASASGTSSPAPQIPTMATGTGNNPLAGLTGARYAGFHGLPGADMFGPDGGMGPPPDQEQLLEMMENPMFLSQMNEAMNNPAVIEMMTQNPMIRNNPMLADMLRDPAMRRLMFNPEMMRMQLQMQRAMNNSGPRFPAPGVTDTTPQTGSTATGDSTTATPTQPNTTGPTQTPQDPFASLFGAGGLGGGAGAGAGAGANPFASLFGPSGANPFTPQPQAQNNDTTPNTGTDANANSNSEATQNTGSTGTNTASSEPPPNPFTGLFGAPPTGAGADGQQQANPLAEMTRQMMQNPEAMRSAMQMLGLGQPGASPFSPPANPSANPSGTNTTGTGTQSSPPNPFAALLGNGGLGGMGGFSTPPPQDNRPPEEVYESQLRQLNEMGFYEFERNVQALRRSGGNVQAAIQFLLDG</sequence>
<feature type="compositionally biased region" description="Polar residues" evidence="1">
    <location>
        <begin position="309"/>
        <end position="337"/>
    </location>
</feature>
<dbReference type="InterPro" id="IPR015496">
    <property type="entry name" value="Ubiquilin"/>
</dbReference>
<feature type="compositionally biased region" description="Gly residues" evidence="1">
    <location>
        <begin position="445"/>
        <end position="454"/>
    </location>
</feature>
<dbReference type="SUPFAM" id="SSF46934">
    <property type="entry name" value="UBA-like"/>
    <property type="match status" value="1"/>
</dbReference>
<proteinExistence type="predicted"/>
<evidence type="ECO:0000256" key="1">
    <source>
        <dbReference type="SAM" id="MobiDB-lite"/>
    </source>
</evidence>
<name>A0A6A6DDW7_9PEZI</name>
<dbReference type="EMBL" id="ML994685">
    <property type="protein sequence ID" value="KAF2177674.1"/>
    <property type="molecule type" value="Genomic_DNA"/>
</dbReference>
<dbReference type="AlphaFoldDB" id="A0A6A6DDW7"/>
<accession>A0A6A6DDW7</accession>
<dbReference type="Gene3D" id="1.10.8.10">
    <property type="entry name" value="DNA helicase RuvA subunit, C-terminal domain"/>
    <property type="match status" value="1"/>
</dbReference>
<evidence type="ECO:0000313" key="4">
    <source>
        <dbReference type="EMBL" id="KAF2177674.1"/>
    </source>
</evidence>
<evidence type="ECO:0000259" key="3">
    <source>
        <dbReference type="PROSITE" id="PS50053"/>
    </source>
</evidence>
<dbReference type="InterPro" id="IPR000626">
    <property type="entry name" value="Ubiquitin-like_dom"/>
</dbReference>